<dbReference type="Proteomes" id="UP000217431">
    <property type="component" value="Chromosome II"/>
</dbReference>
<proteinExistence type="predicted"/>
<sequence>MKKYIKISGKEKEWIGTALNVSPSMVDFALRFDAKRGNSELAKRIRKLALHRGGVLMNELPAFETIHNTVAGEMVQPFENGAKLVMVWATGNVKVFNKKGELCRDIHINTIEELTNAQCFAAAL</sequence>
<evidence type="ECO:0000313" key="1">
    <source>
        <dbReference type="EMBL" id="BAU18892.1"/>
    </source>
</evidence>
<reference evidence="1 2" key="1">
    <citation type="journal article" date="2016" name="DNA Res.">
        <title>The complete genome sequencing of Prevotella intermedia strain OMA14 and a subsequent fine-scale, intra-species genomic comparison reveal an unusual amplification of conjugative and mobile transposons and identify a novel Prevotella-lineage-specific repeat.</title>
        <authorList>
            <person name="Naito M."/>
            <person name="Ogura Y."/>
            <person name="Itoh T."/>
            <person name="Shoji M."/>
            <person name="Okamoto M."/>
            <person name="Hayashi T."/>
            <person name="Nakayama K."/>
        </authorList>
    </citation>
    <scope>NUCLEOTIDE SEQUENCE [LARGE SCALE GENOMIC DNA]</scope>
    <source>
        <strain evidence="1 2">OMA14</strain>
    </source>
</reference>
<dbReference type="RefSeq" id="WP_096408844.1">
    <property type="nucleotide sequence ID" value="NZ_AP014598.1"/>
</dbReference>
<organism evidence="1 2">
    <name type="scientific">Prevotella intermedia</name>
    <dbReference type="NCBI Taxonomy" id="28131"/>
    <lineage>
        <taxon>Bacteria</taxon>
        <taxon>Pseudomonadati</taxon>
        <taxon>Bacteroidota</taxon>
        <taxon>Bacteroidia</taxon>
        <taxon>Bacteroidales</taxon>
        <taxon>Prevotellaceae</taxon>
        <taxon>Prevotella</taxon>
    </lineage>
</organism>
<gene>
    <name evidence="1" type="ORF">PIOMA14_II_0387</name>
</gene>
<dbReference type="EMBL" id="AP014598">
    <property type="protein sequence ID" value="BAU18892.1"/>
    <property type="molecule type" value="Genomic_DNA"/>
</dbReference>
<dbReference type="AlphaFoldDB" id="A0A0T7AP95"/>
<protein>
    <submittedName>
        <fullName evidence="1">Uncharacterized protein</fullName>
    </submittedName>
</protein>
<name>A0A0T7AP95_PREIN</name>
<evidence type="ECO:0000313" key="2">
    <source>
        <dbReference type="Proteomes" id="UP000217431"/>
    </source>
</evidence>
<accession>A0A0T7AP95</accession>